<dbReference type="AlphaFoldDB" id="A0A562P0V8"/>
<evidence type="ECO:0000256" key="1">
    <source>
        <dbReference type="ARBA" id="ARBA00004418"/>
    </source>
</evidence>
<feature type="chain" id="PRO_5021899201" evidence="7">
    <location>
        <begin position="20"/>
        <end position="155"/>
    </location>
</feature>
<evidence type="ECO:0000256" key="4">
    <source>
        <dbReference type="ARBA" id="ARBA00022764"/>
    </source>
</evidence>
<accession>A0A562P0V8</accession>
<proteinExistence type="inferred from homology"/>
<name>A0A562P0V8_9RHOB</name>
<organism evidence="8 9">
    <name type="scientific">Paracoccus sulfuroxidans</name>
    <dbReference type="NCBI Taxonomy" id="384678"/>
    <lineage>
        <taxon>Bacteria</taxon>
        <taxon>Pseudomonadati</taxon>
        <taxon>Pseudomonadota</taxon>
        <taxon>Alphaproteobacteria</taxon>
        <taxon>Rhodobacterales</taxon>
        <taxon>Paracoccaceae</taxon>
        <taxon>Paracoccus</taxon>
    </lineage>
</organism>
<gene>
    <name evidence="8" type="ORF">IQ24_00021</name>
</gene>
<keyword evidence="9" id="KW-1185">Reference proteome</keyword>
<keyword evidence="4" id="KW-0574">Periplasm</keyword>
<keyword evidence="3 7" id="KW-0732">Signal</keyword>
<comment type="subcellular location">
    <subcellularLocation>
        <location evidence="1">Periplasm</location>
    </subcellularLocation>
</comment>
<dbReference type="InterPro" id="IPR036501">
    <property type="entry name" value="Inhibitor_vert_lysozyme_sf"/>
</dbReference>
<evidence type="ECO:0000313" key="9">
    <source>
        <dbReference type="Proteomes" id="UP000316225"/>
    </source>
</evidence>
<comment type="caution">
    <text evidence="8">The sequence shown here is derived from an EMBL/GenBank/DDBJ whole genome shotgun (WGS) entry which is preliminary data.</text>
</comment>
<dbReference type="Pfam" id="PF08816">
    <property type="entry name" value="Ivy"/>
    <property type="match status" value="1"/>
</dbReference>
<sequence>MRMIATAVAILLTTAPVFAQDAKPSLADLATDSAMKEAFDKMAADHQMPDWIAANAVTSEGDEVSFDGKTYLAMSACKQHDCGANAMAVLYEPQEKVMYGVLSTSENDGASEKLEWLNIGGNAESIDGKTLLYATLTGSVTNHPDDFKYTSEATE</sequence>
<feature type="disulfide bond" evidence="6">
    <location>
        <begin position="77"/>
        <end position="82"/>
    </location>
</feature>
<evidence type="ECO:0000256" key="5">
    <source>
        <dbReference type="PIRSR" id="PIRSR009103-1"/>
    </source>
</evidence>
<evidence type="ECO:0000256" key="3">
    <source>
        <dbReference type="ARBA" id="ARBA00022729"/>
    </source>
</evidence>
<dbReference type="Gene3D" id="3.40.1420.10">
    <property type="entry name" value="Inhibitor of vertebrate lysozyme"/>
    <property type="match status" value="1"/>
</dbReference>
<feature type="signal peptide" evidence="7">
    <location>
        <begin position="1"/>
        <end position="19"/>
    </location>
</feature>
<dbReference type="RefSeq" id="WP_145395681.1">
    <property type="nucleotide sequence ID" value="NZ_VLKU01000001.1"/>
</dbReference>
<keyword evidence="6" id="KW-1015">Disulfide bond</keyword>
<feature type="site" description="Important for lysozyme inhibition" evidence="5">
    <location>
        <position position="80"/>
    </location>
</feature>
<reference evidence="8 9" key="1">
    <citation type="journal article" date="2015" name="Stand. Genomic Sci.">
        <title>Genomic Encyclopedia of Bacterial and Archaeal Type Strains, Phase III: the genomes of soil and plant-associated and newly described type strains.</title>
        <authorList>
            <person name="Whitman W.B."/>
            <person name="Woyke T."/>
            <person name="Klenk H.P."/>
            <person name="Zhou Y."/>
            <person name="Lilburn T.G."/>
            <person name="Beck B.J."/>
            <person name="De Vos P."/>
            <person name="Vandamme P."/>
            <person name="Eisen J.A."/>
            <person name="Garrity G."/>
            <person name="Hugenholtz P."/>
            <person name="Kyrpides N.C."/>
        </authorList>
    </citation>
    <scope>NUCLEOTIDE SEQUENCE [LARGE SCALE GENOMIC DNA]</scope>
    <source>
        <strain evidence="8 9">CGMCC 1.5364</strain>
    </source>
</reference>
<dbReference type="SUPFAM" id="SSF89872">
    <property type="entry name" value="Inhibitor of vertebrate lysozyme, Ivy"/>
    <property type="match status" value="1"/>
</dbReference>
<dbReference type="Proteomes" id="UP000316225">
    <property type="component" value="Unassembled WGS sequence"/>
</dbReference>
<dbReference type="InterPro" id="IPR014453">
    <property type="entry name" value="Inhibitor_vertebrate_lysozyme"/>
</dbReference>
<comment type="similarity">
    <text evidence="2">Belongs to the ivy family.</text>
</comment>
<evidence type="ECO:0000256" key="7">
    <source>
        <dbReference type="SAM" id="SignalP"/>
    </source>
</evidence>
<dbReference type="PIRSF" id="PIRSF009103">
    <property type="entry name" value="Ivy"/>
    <property type="match status" value="1"/>
</dbReference>
<evidence type="ECO:0000256" key="2">
    <source>
        <dbReference type="ARBA" id="ARBA00009724"/>
    </source>
</evidence>
<evidence type="ECO:0000256" key="6">
    <source>
        <dbReference type="PIRSR" id="PIRSR009103-2"/>
    </source>
</evidence>
<dbReference type="GO" id="GO:0042597">
    <property type="term" value="C:periplasmic space"/>
    <property type="evidence" value="ECO:0007669"/>
    <property type="project" value="UniProtKB-SubCell"/>
</dbReference>
<dbReference type="OrthoDB" id="9033596at2"/>
<evidence type="ECO:0000313" key="8">
    <source>
        <dbReference type="EMBL" id="TWI37890.1"/>
    </source>
</evidence>
<protein>
    <submittedName>
        <fullName evidence="8">Inhibitor of lysozyme (Ivy)</fullName>
    </submittedName>
</protein>
<dbReference type="EMBL" id="VLKU01000001">
    <property type="protein sequence ID" value="TWI37890.1"/>
    <property type="molecule type" value="Genomic_DNA"/>
</dbReference>